<organism evidence="1 2">
    <name type="scientific">Aneurinibacillus soli</name>
    <dbReference type="NCBI Taxonomy" id="1500254"/>
    <lineage>
        <taxon>Bacteria</taxon>
        <taxon>Bacillati</taxon>
        <taxon>Bacillota</taxon>
        <taxon>Bacilli</taxon>
        <taxon>Bacillales</taxon>
        <taxon>Paenibacillaceae</taxon>
        <taxon>Aneurinibacillus group</taxon>
        <taxon>Aneurinibacillus</taxon>
    </lineage>
</organism>
<dbReference type="Proteomes" id="UP000217696">
    <property type="component" value="Chromosome"/>
</dbReference>
<dbReference type="NCBIfam" id="TIGR02833">
    <property type="entry name" value="spore_III_AB"/>
    <property type="match status" value="1"/>
</dbReference>
<dbReference type="InterPro" id="IPR014198">
    <property type="entry name" value="Spore_III_AB"/>
</dbReference>
<name>A0A0U4WFA1_9BACL</name>
<dbReference type="AlphaFoldDB" id="A0A0U4WFA1"/>
<evidence type="ECO:0000313" key="2">
    <source>
        <dbReference type="Proteomes" id="UP000217696"/>
    </source>
</evidence>
<reference evidence="1 2" key="1">
    <citation type="submission" date="2015-12" db="EMBL/GenBank/DDBJ databases">
        <title>Genome sequence of Aneurinibacillus soli.</title>
        <authorList>
            <person name="Lee J.S."/>
            <person name="Lee K.C."/>
            <person name="Kim K.K."/>
            <person name="Lee B.W."/>
        </authorList>
    </citation>
    <scope>NUCLEOTIDE SEQUENCE [LARGE SCALE GENOMIC DNA]</scope>
    <source>
        <strain evidence="1 2">CB4</strain>
    </source>
</reference>
<proteinExistence type="predicted"/>
<evidence type="ECO:0000313" key="1">
    <source>
        <dbReference type="EMBL" id="BAU27416.1"/>
    </source>
</evidence>
<dbReference type="KEGG" id="asoc:CB4_01590"/>
<accession>A0A0U4WFA1</accession>
<dbReference type="Pfam" id="PF09548">
    <property type="entry name" value="Spore_III_AB"/>
    <property type="match status" value="1"/>
</dbReference>
<protein>
    <submittedName>
        <fullName evidence="1">Stage III sporulation protein SpoAB</fullName>
    </submittedName>
</protein>
<keyword evidence="2" id="KW-1185">Reference proteome</keyword>
<sequence length="173" mass="19189">MLKLMGAALIIAASTLIGMLLARRIAKRPTHIRQLRAALTLLETEIVYGATPLQEALGTIAQRVGGEAAGPLFRRAASLLAEEPELSTAECWRQAVQESWSATAMHDAERDVTLQLGAMLGRSDREDQRKHIQLAVINLENEEQTARDNQRRYEKMYRSLGVLGGLLLVILLY</sequence>
<gene>
    <name evidence="1" type="ORF">CB4_01590</name>
</gene>
<dbReference type="PIRSF" id="PIRSF021435">
    <property type="entry name" value="SpoIIIAB"/>
    <property type="match status" value="1"/>
</dbReference>
<dbReference type="OrthoDB" id="1957909at2"/>
<dbReference type="EMBL" id="AP017312">
    <property type="protein sequence ID" value="BAU27416.1"/>
    <property type="molecule type" value="Genomic_DNA"/>
</dbReference>
<dbReference type="RefSeq" id="WP_096464737.1">
    <property type="nucleotide sequence ID" value="NZ_AP017312.1"/>
</dbReference>